<comment type="similarity">
    <text evidence="1 4">Belongs to the heat shock protein 70 family.</text>
</comment>
<dbReference type="InterPro" id="IPR013126">
    <property type="entry name" value="Hsp_70_fam"/>
</dbReference>
<accession>A0A1T4XU60</accession>
<evidence type="ECO:0000313" key="6">
    <source>
        <dbReference type="Proteomes" id="UP000190460"/>
    </source>
</evidence>
<proteinExistence type="inferred from homology"/>
<keyword evidence="2 4" id="KW-0547">Nucleotide-binding</keyword>
<sequence length="566" mass="63435">MKIIGIDLGTTNSAVAIWQNGQVELIPNRLNEYLTPSVVHLSQEGKVLVGRAAQERLLTHPHSTAAVFKRYMGTDRKLTLAKKTYSAPELSAFVLKSLKEDAENYLGEPVTEAVISVPAYFNNTQRKATILAGELAGLTVERLINEPTAAAIAYGLHEKPEHTQFIVVDLGGGTFDVSIMEYFEGVLEVHASAGDNFLGGEDFTELLVNQFINRLGTSKNQLKPNELQLVQAQMEQVKRRLNQADVVQVEPFLQAQKQTISLSKDEFLKLSEPLWQRLQRPIETALRDAKLKPSDLDEVILVGGATRMHYFRSLIAKMFRRMPAANLDPDLVVAMGAAIQAGLKARDAALEDWVLTDVCPYSLGVGTHNENDHLGTQGNLFSPIIERNTVIPCSRISAYYTISDYQTQMLLEFFQGEHRLVKNNISLGKLELRLPKARKGEEGVTVRLSYDINGVLEVDVEVISTGEKHYKMILNSPSQVSAQEIAASQAKLSALKFHPRDQELNMTLLVRAERLYEGRLGQEREEILQALRWFEAVLEQQNVSEIAEAQTRFTEFLDQIEHDRLF</sequence>
<dbReference type="STRING" id="92487.SAMN02745130_03417"/>
<dbReference type="PROSITE" id="PS00329">
    <property type="entry name" value="HSP70_2"/>
    <property type="match status" value="1"/>
</dbReference>
<dbReference type="FunFam" id="3.30.420.40:FF:000144">
    <property type="entry name" value="Molecular chaperone HscC"/>
    <property type="match status" value="1"/>
</dbReference>
<dbReference type="Gene3D" id="3.90.640.10">
    <property type="entry name" value="Actin, Chain A, domain 4"/>
    <property type="match status" value="1"/>
</dbReference>
<reference evidence="5 6" key="1">
    <citation type="submission" date="2017-02" db="EMBL/GenBank/DDBJ databases">
        <authorList>
            <person name="Peterson S.W."/>
        </authorList>
    </citation>
    <scope>NUCLEOTIDE SEQUENCE [LARGE SCALE GENOMIC DNA]</scope>
    <source>
        <strain evidence="5 6">ATCC 49788</strain>
    </source>
</reference>
<evidence type="ECO:0000256" key="1">
    <source>
        <dbReference type="ARBA" id="ARBA00007381"/>
    </source>
</evidence>
<gene>
    <name evidence="5" type="ORF">SAMN02745130_03417</name>
</gene>
<evidence type="ECO:0000313" key="5">
    <source>
        <dbReference type="EMBL" id="SKA92688.1"/>
    </source>
</evidence>
<dbReference type="GO" id="GO:0005524">
    <property type="term" value="F:ATP binding"/>
    <property type="evidence" value="ECO:0007669"/>
    <property type="project" value="UniProtKB-KW"/>
</dbReference>
<dbReference type="InterPro" id="IPR018181">
    <property type="entry name" value="Heat_shock_70_CS"/>
</dbReference>
<dbReference type="SUPFAM" id="SSF100920">
    <property type="entry name" value="Heat shock protein 70kD (HSP70), peptide-binding domain"/>
    <property type="match status" value="1"/>
</dbReference>
<dbReference type="Gene3D" id="3.30.420.40">
    <property type="match status" value="2"/>
</dbReference>
<dbReference type="PRINTS" id="PR00301">
    <property type="entry name" value="HEATSHOCK70"/>
</dbReference>
<dbReference type="GO" id="GO:0140662">
    <property type="term" value="F:ATP-dependent protein folding chaperone"/>
    <property type="evidence" value="ECO:0007669"/>
    <property type="project" value="InterPro"/>
</dbReference>
<evidence type="ECO:0000256" key="4">
    <source>
        <dbReference type="RuleBase" id="RU003322"/>
    </source>
</evidence>
<protein>
    <submittedName>
        <fullName evidence="5">Molecular chaperone HscC</fullName>
    </submittedName>
</protein>
<evidence type="ECO:0000256" key="3">
    <source>
        <dbReference type="ARBA" id="ARBA00022840"/>
    </source>
</evidence>
<organism evidence="5 6">
    <name type="scientific">Thiothrix eikelboomii</name>
    <dbReference type="NCBI Taxonomy" id="92487"/>
    <lineage>
        <taxon>Bacteria</taxon>
        <taxon>Pseudomonadati</taxon>
        <taxon>Pseudomonadota</taxon>
        <taxon>Gammaproteobacteria</taxon>
        <taxon>Thiotrichales</taxon>
        <taxon>Thiotrichaceae</taxon>
        <taxon>Thiothrix</taxon>
    </lineage>
</organism>
<dbReference type="Gene3D" id="2.60.34.10">
    <property type="entry name" value="Substrate Binding Domain Of DNAk, Chain A, domain 1"/>
    <property type="match status" value="1"/>
</dbReference>
<keyword evidence="6" id="KW-1185">Reference proteome</keyword>
<dbReference type="SUPFAM" id="SSF53067">
    <property type="entry name" value="Actin-like ATPase domain"/>
    <property type="match status" value="2"/>
</dbReference>
<dbReference type="AlphaFoldDB" id="A0A1T4XU60"/>
<dbReference type="PROSITE" id="PS00297">
    <property type="entry name" value="HSP70_1"/>
    <property type="match status" value="1"/>
</dbReference>
<dbReference type="InterPro" id="IPR043129">
    <property type="entry name" value="ATPase_NBD"/>
</dbReference>
<dbReference type="EMBL" id="FUYB01000022">
    <property type="protein sequence ID" value="SKA92688.1"/>
    <property type="molecule type" value="Genomic_DNA"/>
</dbReference>
<evidence type="ECO:0000256" key="2">
    <source>
        <dbReference type="ARBA" id="ARBA00022741"/>
    </source>
</evidence>
<dbReference type="Pfam" id="PF00012">
    <property type="entry name" value="HSP70"/>
    <property type="match status" value="1"/>
</dbReference>
<dbReference type="Proteomes" id="UP000190460">
    <property type="component" value="Unassembled WGS sequence"/>
</dbReference>
<dbReference type="OrthoDB" id="9766019at2"/>
<name>A0A1T4XU60_9GAMM</name>
<keyword evidence="3 4" id="KW-0067">ATP-binding</keyword>
<dbReference type="InterPro" id="IPR029047">
    <property type="entry name" value="HSP70_peptide-bd_sf"/>
</dbReference>
<dbReference type="PANTHER" id="PTHR19375">
    <property type="entry name" value="HEAT SHOCK PROTEIN 70KDA"/>
    <property type="match status" value="1"/>
</dbReference>